<proteinExistence type="predicted"/>
<comment type="caution">
    <text evidence="1">The sequence shown here is derived from an EMBL/GenBank/DDBJ whole genome shotgun (WGS) entry which is preliminary data.</text>
</comment>
<evidence type="ECO:0000313" key="2">
    <source>
        <dbReference type="Proteomes" id="UP000231292"/>
    </source>
</evidence>
<dbReference type="EMBL" id="PCRK01000052">
    <property type="protein sequence ID" value="PIP19520.1"/>
    <property type="molecule type" value="Genomic_DNA"/>
</dbReference>
<sequence length="37" mass="4251">MIELTHIYKIYHMGSEEVRALEDVSLNITPGEFVAIM</sequence>
<evidence type="ECO:0000313" key="1">
    <source>
        <dbReference type="EMBL" id="PIP19520.1"/>
    </source>
</evidence>
<name>A0A2G9YJV3_9BACT</name>
<protein>
    <submittedName>
        <fullName evidence="1">Macrolide ABC transporter ATP-binding protein</fullName>
    </submittedName>
</protein>
<keyword evidence="1" id="KW-0547">Nucleotide-binding</keyword>
<organism evidence="1 2">
    <name type="scientific">Candidatus Sherwoodlollariibacterium unditelluris</name>
    <dbReference type="NCBI Taxonomy" id="1974757"/>
    <lineage>
        <taxon>Bacteria</taxon>
        <taxon>Pseudomonadati</taxon>
        <taxon>Candidatus Omnitrophota</taxon>
        <taxon>Candidatus Sherwoodlollariibacterium</taxon>
    </lineage>
</organism>
<feature type="non-terminal residue" evidence="1">
    <location>
        <position position="37"/>
    </location>
</feature>
<dbReference type="AlphaFoldDB" id="A0A2G9YJV3"/>
<dbReference type="SUPFAM" id="SSF52540">
    <property type="entry name" value="P-loop containing nucleoside triphosphate hydrolases"/>
    <property type="match status" value="1"/>
</dbReference>
<keyword evidence="1" id="KW-0067">ATP-binding</keyword>
<accession>A0A2G9YJV3</accession>
<dbReference type="GO" id="GO:0005524">
    <property type="term" value="F:ATP binding"/>
    <property type="evidence" value="ECO:0007669"/>
    <property type="project" value="UniProtKB-KW"/>
</dbReference>
<gene>
    <name evidence="1" type="ORF">COX41_02405</name>
</gene>
<reference evidence="1 2" key="1">
    <citation type="submission" date="2017-09" db="EMBL/GenBank/DDBJ databases">
        <title>Depth-based differentiation of microbial function through sediment-hosted aquifers and enrichment of novel symbionts in the deep terrestrial subsurface.</title>
        <authorList>
            <person name="Probst A.J."/>
            <person name="Ladd B."/>
            <person name="Jarett J.K."/>
            <person name="Geller-Mcgrath D.E."/>
            <person name="Sieber C.M."/>
            <person name="Emerson J.B."/>
            <person name="Anantharaman K."/>
            <person name="Thomas B.C."/>
            <person name="Malmstrom R."/>
            <person name="Stieglmeier M."/>
            <person name="Klingl A."/>
            <person name="Woyke T."/>
            <person name="Ryan C.M."/>
            <person name="Banfield J.F."/>
        </authorList>
    </citation>
    <scope>NUCLEOTIDE SEQUENCE [LARGE SCALE GENOMIC DNA]</scope>
    <source>
        <strain evidence="1">CG23_combo_of_CG06-09_8_20_14_all_41_10</strain>
    </source>
</reference>
<dbReference type="InterPro" id="IPR027417">
    <property type="entry name" value="P-loop_NTPase"/>
</dbReference>
<dbReference type="Proteomes" id="UP000231292">
    <property type="component" value="Unassembled WGS sequence"/>
</dbReference>